<sequence length="144" mass="16109">MRFLSIISVGVALLVGGCTSIQVQPLDASTTLENVCIEKNEKVIVPNFLNVVRQGFTRHGIITKVYESDLPANCEFMLTYTALRSWDFATYLSHAELWLHTKNSRQVAYAEYHLNGGGGLALNKWASTESKMNPVLDKLLVNYK</sequence>
<dbReference type="NCBIfam" id="NF040519">
    <property type="entry name" value="Sbal_3080_fam"/>
    <property type="match status" value="1"/>
</dbReference>
<name>A0A1M7I729_9GAMM</name>
<proteinExistence type="predicted"/>
<dbReference type="EMBL" id="LT670847">
    <property type="protein sequence ID" value="SHM36458.1"/>
    <property type="molecule type" value="Genomic_DNA"/>
</dbReference>
<evidence type="ECO:0000313" key="1">
    <source>
        <dbReference type="EMBL" id="SHM36458.1"/>
    </source>
</evidence>
<dbReference type="AlphaFoldDB" id="A0A1M7I729"/>
<evidence type="ECO:0000313" key="2">
    <source>
        <dbReference type="Proteomes" id="UP000190911"/>
    </source>
</evidence>
<evidence type="ECO:0008006" key="3">
    <source>
        <dbReference type="Google" id="ProtNLM"/>
    </source>
</evidence>
<dbReference type="InParanoid" id="A0A1M7I729"/>
<dbReference type="Proteomes" id="UP000190911">
    <property type="component" value="Chromosome I"/>
</dbReference>
<protein>
    <recommendedName>
        <fullName evidence="3">Lipoprotein</fullName>
    </recommendedName>
</protein>
<organism evidence="1 2">
    <name type="scientific">Vreelandella subglaciescola</name>
    <dbReference type="NCBI Taxonomy" id="29571"/>
    <lineage>
        <taxon>Bacteria</taxon>
        <taxon>Pseudomonadati</taxon>
        <taxon>Pseudomonadota</taxon>
        <taxon>Gammaproteobacteria</taxon>
        <taxon>Oceanospirillales</taxon>
        <taxon>Halomonadaceae</taxon>
        <taxon>Vreelandella</taxon>
    </lineage>
</organism>
<keyword evidence="2" id="KW-1185">Reference proteome</keyword>
<gene>
    <name evidence="1" type="ORF">SAMN05878437_2590</name>
</gene>
<dbReference type="RefSeq" id="WP_197685624.1">
    <property type="nucleotide sequence ID" value="NZ_LT670847.1"/>
</dbReference>
<dbReference type="PROSITE" id="PS51257">
    <property type="entry name" value="PROKAR_LIPOPROTEIN"/>
    <property type="match status" value="1"/>
</dbReference>
<reference evidence="1 2" key="1">
    <citation type="submission" date="2016-11" db="EMBL/GenBank/DDBJ databases">
        <authorList>
            <person name="Jaros S."/>
            <person name="Januszkiewicz K."/>
            <person name="Wedrychowicz H."/>
        </authorList>
    </citation>
    <scope>NUCLEOTIDE SEQUENCE [LARGE SCALE GENOMIC DNA]</scope>
    <source>
        <strain evidence="1 2">ACAM 12</strain>
    </source>
</reference>
<dbReference type="STRING" id="29571.SAMN05878437_2590"/>
<accession>A0A1M7I729</accession>